<evidence type="ECO:0000313" key="1">
    <source>
        <dbReference type="EMBL" id="MCY1080611.1"/>
    </source>
</evidence>
<gene>
    <name evidence="1" type="ORF">OV287_39825</name>
</gene>
<protein>
    <submittedName>
        <fullName evidence="1">Class I lanthipeptide</fullName>
    </submittedName>
</protein>
<dbReference type="NCBIfam" id="NF038153">
    <property type="entry name" value="lant_leader_L1a"/>
    <property type="match status" value="1"/>
</dbReference>
<name>A0ABT4AG00_9BACT</name>
<keyword evidence="2" id="KW-1185">Reference proteome</keyword>
<reference evidence="1 2" key="1">
    <citation type="submission" date="2022-11" db="EMBL/GenBank/DDBJ databases">
        <title>Minimal conservation of predation-associated metabolite biosynthetic gene clusters underscores biosynthetic potential of Myxococcota including descriptions for ten novel species: Archangium lansinium sp. nov., Myxococcus landrumus sp. nov., Nannocystis bai.</title>
        <authorList>
            <person name="Ahearne A."/>
            <person name="Stevens C."/>
            <person name="Phillips K."/>
        </authorList>
    </citation>
    <scope>NUCLEOTIDE SEQUENCE [LARGE SCALE GENOMIC DNA]</scope>
    <source>
        <strain evidence="1 2">MIWBW</strain>
    </source>
</reference>
<dbReference type="RefSeq" id="WP_267539260.1">
    <property type="nucleotide sequence ID" value="NZ_JAPNKA010000001.1"/>
</dbReference>
<sequence length="57" mass="6310">MDEKKTKKLELHKETVRLLADRQLAAVAGGYRYQTQNITCDTGSSTCAKQCCFEVAG</sequence>
<proteinExistence type="predicted"/>
<evidence type="ECO:0000313" key="2">
    <source>
        <dbReference type="Proteomes" id="UP001207654"/>
    </source>
</evidence>
<comment type="caution">
    <text evidence="1">The sequence shown here is derived from an EMBL/GenBank/DDBJ whole genome shotgun (WGS) entry which is preliminary data.</text>
</comment>
<dbReference type="Proteomes" id="UP001207654">
    <property type="component" value="Unassembled WGS sequence"/>
</dbReference>
<organism evidence="1 2">
    <name type="scientific">Archangium lansingense</name>
    <dbReference type="NCBI Taxonomy" id="2995310"/>
    <lineage>
        <taxon>Bacteria</taxon>
        <taxon>Pseudomonadati</taxon>
        <taxon>Myxococcota</taxon>
        <taxon>Myxococcia</taxon>
        <taxon>Myxococcales</taxon>
        <taxon>Cystobacterineae</taxon>
        <taxon>Archangiaceae</taxon>
        <taxon>Archangium</taxon>
    </lineage>
</organism>
<dbReference type="InterPro" id="IPR058238">
    <property type="entry name" value="Lant_leader_dom"/>
</dbReference>
<accession>A0ABT4AG00</accession>
<dbReference type="EMBL" id="JAPNKA010000001">
    <property type="protein sequence ID" value="MCY1080611.1"/>
    <property type="molecule type" value="Genomic_DNA"/>
</dbReference>